<organism evidence="1 2">
    <name type="scientific">Protopolystoma xenopodis</name>
    <dbReference type="NCBI Taxonomy" id="117903"/>
    <lineage>
        <taxon>Eukaryota</taxon>
        <taxon>Metazoa</taxon>
        <taxon>Spiralia</taxon>
        <taxon>Lophotrochozoa</taxon>
        <taxon>Platyhelminthes</taxon>
        <taxon>Monogenea</taxon>
        <taxon>Polyopisthocotylea</taxon>
        <taxon>Polystomatidea</taxon>
        <taxon>Polystomatidae</taxon>
        <taxon>Protopolystoma</taxon>
    </lineage>
</organism>
<dbReference type="OrthoDB" id="6251441at2759"/>
<accession>A0A3S5CL94</accession>
<sequence>MSAVHPSIPLLADSESFFRPLLSDANSTLSGAELPTSVRNPHRIHVVFTEPQGCTNMTRSVSLMLAAPELTEEEEETMKVGLPLNVTRVEGPAELSAGRTVPHTMGMGDEAVETASFSSAEVGITPGHRSISEVRDTKSDRTTTRTRRQTVGNQMPLEQNEAWRLVFTWTRSPDLYEFGEEGWSSVGAPPGTLSGVYGLYSVKLFYRLWHHGQAMAVFPDAHPETGKMELPQPL</sequence>
<keyword evidence="2" id="KW-1185">Reference proteome</keyword>
<dbReference type="Proteomes" id="UP000784294">
    <property type="component" value="Unassembled WGS sequence"/>
</dbReference>
<name>A0A3S5CL94_9PLAT</name>
<dbReference type="AlphaFoldDB" id="A0A3S5CL94"/>
<reference evidence="1" key="1">
    <citation type="submission" date="2018-11" db="EMBL/GenBank/DDBJ databases">
        <authorList>
            <consortium name="Pathogen Informatics"/>
        </authorList>
    </citation>
    <scope>NUCLEOTIDE SEQUENCE</scope>
</reference>
<evidence type="ECO:0000313" key="2">
    <source>
        <dbReference type="Proteomes" id="UP000784294"/>
    </source>
</evidence>
<gene>
    <name evidence="1" type="ORF">PXEA_LOCUS11178</name>
</gene>
<protein>
    <submittedName>
        <fullName evidence="1">Uncharacterized protein</fullName>
    </submittedName>
</protein>
<dbReference type="EMBL" id="CAAALY010033989">
    <property type="protein sequence ID" value="VEL17738.1"/>
    <property type="molecule type" value="Genomic_DNA"/>
</dbReference>
<comment type="caution">
    <text evidence="1">The sequence shown here is derived from an EMBL/GenBank/DDBJ whole genome shotgun (WGS) entry which is preliminary data.</text>
</comment>
<evidence type="ECO:0000313" key="1">
    <source>
        <dbReference type="EMBL" id="VEL17738.1"/>
    </source>
</evidence>
<proteinExistence type="predicted"/>